<evidence type="ECO:0000256" key="3">
    <source>
        <dbReference type="ARBA" id="ARBA00015419"/>
    </source>
</evidence>
<dbReference type="GO" id="GO:0009306">
    <property type="term" value="P:protein secretion"/>
    <property type="evidence" value="ECO:0007669"/>
    <property type="project" value="TreeGrafter"/>
</dbReference>
<comment type="similarity">
    <text evidence="2">Belongs to the TamA family.</text>
</comment>
<evidence type="ECO:0000256" key="5">
    <source>
        <dbReference type="ARBA" id="ARBA00022692"/>
    </source>
</evidence>
<gene>
    <name evidence="14" type="ORF">CCS41_00655</name>
</gene>
<dbReference type="Pfam" id="PF17243">
    <property type="entry name" value="POTRA_TamA_1"/>
    <property type="match status" value="1"/>
</dbReference>
<dbReference type="Gene3D" id="2.40.160.50">
    <property type="entry name" value="membrane protein fhac: a member of the omp85/tpsb transporter family"/>
    <property type="match status" value="1"/>
</dbReference>
<dbReference type="STRING" id="1878942.GCA_900128755_00962"/>
<name>A0A2U8I2L1_9GAMM</name>
<evidence type="ECO:0000256" key="7">
    <source>
        <dbReference type="ARBA" id="ARBA00023136"/>
    </source>
</evidence>
<protein>
    <recommendedName>
        <fullName evidence="3">Translocation and assembly module subunit TamA</fullName>
    </recommendedName>
    <alternativeName>
        <fullName evidence="9">Autotransporter assembly factor TamA</fullName>
    </alternativeName>
</protein>
<evidence type="ECO:0000313" key="15">
    <source>
        <dbReference type="Proteomes" id="UP000261875"/>
    </source>
</evidence>
<evidence type="ECO:0000313" key="14">
    <source>
        <dbReference type="EMBL" id="AWK13339.1"/>
    </source>
</evidence>
<keyword evidence="4" id="KW-1134">Transmembrane beta strand</keyword>
<dbReference type="Pfam" id="PF07244">
    <property type="entry name" value="POTRA"/>
    <property type="match status" value="1"/>
</dbReference>
<dbReference type="KEGG" id="fsm:CCS41_00655"/>
<dbReference type="GO" id="GO:0009279">
    <property type="term" value="C:cell outer membrane"/>
    <property type="evidence" value="ECO:0007669"/>
    <property type="project" value="UniProtKB-SubCell"/>
</dbReference>
<evidence type="ECO:0000259" key="13">
    <source>
        <dbReference type="Pfam" id="PF17243"/>
    </source>
</evidence>
<feature type="domain" description="POTRA" evidence="12">
    <location>
        <begin position="175"/>
        <end position="237"/>
    </location>
</feature>
<evidence type="ECO:0000256" key="4">
    <source>
        <dbReference type="ARBA" id="ARBA00022452"/>
    </source>
</evidence>
<accession>A0A2U8I2L1</accession>
<dbReference type="OrthoDB" id="9803054at2"/>
<dbReference type="EMBL" id="CP021659">
    <property type="protein sequence ID" value="AWK13339.1"/>
    <property type="molecule type" value="Genomic_DNA"/>
</dbReference>
<dbReference type="Pfam" id="PF01103">
    <property type="entry name" value="Omp85"/>
    <property type="match status" value="1"/>
</dbReference>
<evidence type="ECO:0000256" key="6">
    <source>
        <dbReference type="ARBA" id="ARBA00022729"/>
    </source>
</evidence>
<dbReference type="AlphaFoldDB" id="A0A2U8I2L1"/>
<dbReference type="InterPro" id="IPR000184">
    <property type="entry name" value="Bac_surfAg_D15"/>
</dbReference>
<dbReference type="InterPro" id="IPR039910">
    <property type="entry name" value="D15-like"/>
</dbReference>
<keyword evidence="5" id="KW-0812">Transmembrane</keyword>
<dbReference type="PANTHER" id="PTHR12815">
    <property type="entry name" value="SORTING AND ASSEMBLY MACHINERY SAMM50 PROTEIN FAMILY MEMBER"/>
    <property type="match status" value="1"/>
</dbReference>
<reference evidence="14 15" key="1">
    <citation type="submission" date="2017-05" db="EMBL/GenBank/DDBJ databases">
        <title>Genome sequence of Candidatus Fukatsuia symbiotica and Candidatus Hamiltonella defensa from Acyrthosiphon pisum strain 5D.</title>
        <authorList>
            <person name="Patel V.A."/>
            <person name="Chevignon G."/>
            <person name="Russell J.A."/>
            <person name="Oliver K.M."/>
        </authorList>
    </citation>
    <scope>NUCLEOTIDE SEQUENCE [LARGE SCALE GENOMIC DNA]</scope>
    <source>
        <strain evidence="14 15">5D</strain>
    </source>
</reference>
<evidence type="ECO:0000256" key="1">
    <source>
        <dbReference type="ARBA" id="ARBA00004442"/>
    </source>
</evidence>
<comment type="subunit">
    <text evidence="10">Interacts with TamB to form the translocation and assembly module (TAM).</text>
</comment>
<dbReference type="Gene3D" id="3.10.20.310">
    <property type="entry name" value="membrane protein fhac"/>
    <property type="match status" value="3"/>
</dbReference>
<evidence type="ECO:0000256" key="2">
    <source>
        <dbReference type="ARBA" id="ARBA00010248"/>
    </source>
</evidence>
<comment type="subcellular location">
    <subcellularLocation>
        <location evidence="1">Cell outer membrane</location>
    </subcellularLocation>
</comment>
<keyword evidence="15" id="KW-1185">Reference proteome</keyword>
<evidence type="ECO:0000256" key="8">
    <source>
        <dbReference type="ARBA" id="ARBA00023237"/>
    </source>
</evidence>
<feature type="domain" description="TamA POTRA" evidence="13">
    <location>
        <begin position="13"/>
        <end position="84"/>
    </location>
</feature>
<dbReference type="GO" id="GO:0097347">
    <property type="term" value="C:TAM protein secretion complex"/>
    <property type="evidence" value="ECO:0007669"/>
    <property type="project" value="TreeGrafter"/>
</dbReference>
<sequence>MLTTPFVHATIGLQINGLSGELEKNVQASLSTITADEISFDGRFQARVQAAIRQGLRALGYYDPTINFDLQQEPKRSTLVVNVVAGTPVRLAGVDIRLRGMAKDDPAYQALVSKDTPKIESILNHGEFDDFTRSLSALALRKGYFDADMIKKQLGVAQQRHQAFWDIDFDSGQRYRFGHLLFQGAQIREDYLQNLVPFHEGDYYSSDDLAELNRRLAATNWFNSAVVSPNFTDANTSKILPLEAIVTPKTKNTVELGGGYATDIGPRVKASWRKPWLNSRGHSLTTSANISVPGQSLDFSYRIPLLKNPLEHYYLLQSGFKRINQNDTKSDISTLNVARFWNLSSGWQRAVNLRWSLEHYTQGQITHTPMLLYPGVSINRIRQRGGAMPTWGDSQRYSLDVSNRSWGSDLNFGVIQAQHVWIRTLGEKNRFVLRGNLGWIETNNFDLMPSSLRFFAGGDRSIRGYKYNGISPRDSKGKLTGAAKLATTSVEYQYNVTDRWWGAVFVDAGEAVNDIHRSDFKTGAGVGVRWASPIGPVRFDIALPIGDKETQRMQFYISLGPEL</sequence>
<keyword evidence="6" id="KW-0732">Signal</keyword>
<dbReference type="Proteomes" id="UP000261875">
    <property type="component" value="Chromosome"/>
</dbReference>
<organism evidence="14 15">
    <name type="scientific">Candidatus Fukatsuia symbiotica</name>
    <dbReference type="NCBI Taxonomy" id="1878942"/>
    <lineage>
        <taxon>Bacteria</taxon>
        <taxon>Pseudomonadati</taxon>
        <taxon>Pseudomonadota</taxon>
        <taxon>Gammaproteobacteria</taxon>
        <taxon>Enterobacterales</taxon>
        <taxon>Yersiniaceae</taxon>
        <taxon>Candidatus Fukatsuia</taxon>
    </lineage>
</organism>
<dbReference type="InterPro" id="IPR010827">
    <property type="entry name" value="BamA/TamA_POTRA"/>
</dbReference>
<evidence type="ECO:0000259" key="12">
    <source>
        <dbReference type="Pfam" id="PF07244"/>
    </source>
</evidence>
<evidence type="ECO:0000256" key="9">
    <source>
        <dbReference type="ARBA" id="ARBA00033063"/>
    </source>
</evidence>
<dbReference type="FunFam" id="3.10.20.310:FF:000008">
    <property type="entry name" value="Outer membrane protein, OMP85 family"/>
    <property type="match status" value="1"/>
</dbReference>
<evidence type="ECO:0000259" key="11">
    <source>
        <dbReference type="Pfam" id="PF01103"/>
    </source>
</evidence>
<dbReference type="PANTHER" id="PTHR12815:SF47">
    <property type="entry name" value="TRANSLOCATION AND ASSEMBLY MODULE SUBUNIT TAMA"/>
    <property type="match status" value="1"/>
</dbReference>
<evidence type="ECO:0000256" key="10">
    <source>
        <dbReference type="ARBA" id="ARBA00093548"/>
    </source>
</evidence>
<proteinExistence type="inferred from homology"/>
<dbReference type="InterPro" id="IPR035243">
    <property type="entry name" value="TamA_POTRA_Dom_1"/>
</dbReference>
<keyword evidence="7" id="KW-0472">Membrane</keyword>
<keyword evidence="8" id="KW-0998">Cell outer membrane</keyword>
<feature type="domain" description="Bacterial surface antigen (D15)" evidence="11">
    <location>
        <begin position="271"/>
        <end position="560"/>
    </location>
</feature>